<dbReference type="HOGENOM" id="CLU_009958_6_1_1"/>
<keyword evidence="4" id="KW-1185">Reference proteome</keyword>
<dbReference type="Pfam" id="PF00012">
    <property type="entry name" value="HSP70"/>
    <property type="match status" value="1"/>
</dbReference>
<protein>
    <submittedName>
        <fullName evidence="3">Putative Heat shock 70 kDa protein 12A</fullName>
    </submittedName>
</protein>
<evidence type="ECO:0000256" key="2">
    <source>
        <dbReference type="ARBA" id="ARBA00022840"/>
    </source>
</evidence>
<evidence type="ECO:0000256" key="1">
    <source>
        <dbReference type="ARBA" id="ARBA00022741"/>
    </source>
</evidence>
<dbReference type="GO" id="GO:0005524">
    <property type="term" value="F:ATP binding"/>
    <property type="evidence" value="ECO:0007669"/>
    <property type="project" value="UniProtKB-KW"/>
</dbReference>
<dbReference type="OrthoDB" id="5332281at2759"/>
<dbReference type="SUPFAM" id="SSF53067">
    <property type="entry name" value="Actin-like ATPase domain"/>
    <property type="match status" value="2"/>
</dbReference>
<dbReference type="PANTHER" id="PTHR14187:SF5">
    <property type="entry name" value="HEAT SHOCK 70 KDA PROTEIN 12A"/>
    <property type="match status" value="1"/>
</dbReference>
<accession>H0ELX3</accession>
<dbReference type="PANTHER" id="PTHR14187">
    <property type="entry name" value="ALPHA KINASE/ELONGATION FACTOR 2 KINASE"/>
    <property type="match status" value="1"/>
</dbReference>
<name>H0ELX3_GLAL7</name>
<dbReference type="GO" id="GO:0140662">
    <property type="term" value="F:ATP-dependent protein folding chaperone"/>
    <property type="evidence" value="ECO:0007669"/>
    <property type="project" value="InterPro"/>
</dbReference>
<keyword evidence="1" id="KW-0547">Nucleotide-binding</keyword>
<sequence>MADLSKGLKDMKIDGDRLIVGFDFGTTFSGVAFAFNSGDKPDVHSIVDWPDSNAQDDLDEIGKPAVTVAADYLAALYKHAMERIKTSVPTDYLAKCKKEYVLSVPAVWSDKAKDLTLKAAKQAGIHPVTLIKEPEAAALYTLYTQKDKSLAVDDAIVIVDAGGGTVDLISYEIAAMKPRLELKELVPSKGSMAGSLGLNKRFEQEVQHIIGPAEYGRIYQQVGYTTAVNTFDKNVKTAFRGDVDKEYFVAFPCADLKDNKKRNLKRDVWTMTGFDVAKIFEPLAADIESLVDQQVKEVITKRSLDKHPNATKIKAIFMVGGFGSSVYIKNRLQDKYPDIQVIQPHDAWGAIVKGAVLSKLHQQAFVSSNISPRHYGVVASDLFVKGEDEGQHTFKGLGDGSIRVSKCTWHIKRGDEVLPGNFEKKDLIFNTTLQQSDEVAPPKYPAKRIVKPCCSMAADLRSVSRDMFKLRKGADGKKYYTLSYDLVVRSEGAVMKFSLEIGGKEMGSVTAKYE</sequence>
<dbReference type="Gene3D" id="3.30.420.40">
    <property type="match status" value="2"/>
</dbReference>
<proteinExistence type="predicted"/>
<keyword evidence="3" id="KW-0346">Stress response</keyword>
<dbReference type="Proteomes" id="UP000005446">
    <property type="component" value="Unassembled WGS sequence"/>
</dbReference>
<evidence type="ECO:0000313" key="4">
    <source>
        <dbReference type="Proteomes" id="UP000005446"/>
    </source>
</evidence>
<dbReference type="CDD" id="cd10170">
    <property type="entry name" value="ASKHA_NBD_HSP70"/>
    <property type="match status" value="1"/>
</dbReference>
<dbReference type="InParanoid" id="H0ELX3"/>
<keyword evidence="2" id="KW-0067">ATP-binding</keyword>
<dbReference type="EMBL" id="AGUE01000080">
    <property type="protein sequence ID" value="EHL00510.1"/>
    <property type="molecule type" value="Genomic_DNA"/>
</dbReference>
<comment type="caution">
    <text evidence="3">The sequence shown here is derived from an EMBL/GenBank/DDBJ whole genome shotgun (WGS) entry which is preliminary data.</text>
</comment>
<organism evidence="3 4">
    <name type="scientific">Glarea lozoyensis (strain ATCC 74030 / MF5533)</name>
    <dbReference type="NCBI Taxonomy" id="1104152"/>
    <lineage>
        <taxon>Eukaryota</taxon>
        <taxon>Fungi</taxon>
        <taxon>Dikarya</taxon>
        <taxon>Ascomycota</taxon>
        <taxon>Pezizomycotina</taxon>
        <taxon>Leotiomycetes</taxon>
        <taxon>Helotiales</taxon>
        <taxon>Helotiaceae</taxon>
        <taxon>Glarea</taxon>
    </lineage>
</organism>
<dbReference type="InterPro" id="IPR013126">
    <property type="entry name" value="Hsp_70_fam"/>
</dbReference>
<gene>
    <name evidence="3" type="ORF">M7I_3596</name>
</gene>
<dbReference type="InterPro" id="IPR043129">
    <property type="entry name" value="ATPase_NBD"/>
</dbReference>
<dbReference type="AlphaFoldDB" id="H0ELX3"/>
<reference evidence="3 4" key="1">
    <citation type="journal article" date="2012" name="Eukaryot. Cell">
        <title>Genome sequence of the fungus Glarea lozoyensis: the first genome sequence of a species from the Helotiaceae family.</title>
        <authorList>
            <person name="Youssar L."/>
            <person name="Gruening B.A."/>
            <person name="Erxleben A."/>
            <person name="Guenther S."/>
            <person name="Huettel W."/>
        </authorList>
    </citation>
    <scope>NUCLEOTIDE SEQUENCE [LARGE SCALE GENOMIC DNA]</scope>
    <source>
        <strain evidence="4">ATCC 74030 / MF5533</strain>
    </source>
</reference>
<dbReference type="Gene3D" id="3.90.640.10">
    <property type="entry name" value="Actin, Chain A, domain 4"/>
    <property type="match status" value="1"/>
</dbReference>
<evidence type="ECO:0000313" key="3">
    <source>
        <dbReference type="EMBL" id="EHL00510.1"/>
    </source>
</evidence>